<dbReference type="GO" id="GO:0005789">
    <property type="term" value="C:endoplasmic reticulum membrane"/>
    <property type="evidence" value="ECO:0007669"/>
    <property type="project" value="UniProtKB-SubCell"/>
</dbReference>
<keyword evidence="10 13" id="KW-0472">Membrane</keyword>
<dbReference type="GO" id="GO:0051751">
    <property type="term" value="F:alpha-1,4-mannosyltransferase activity"/>
    <property type="evidence" value="ECO:0007669"/>
    <property type="project" value="InterPro"/>
</dbReference>
<evidence type="ECO:0000256" key="6">
    <source>
        <dbReference type="ARBA" id="ARBA00022679"/>
    </source>
</evidence>
<dbReference type="AlphaFoldDB" id="A0A7R8VBS1"/>
<proteinExistence type="inferred from homology"/>
<evidence type="ECO:0000256" key="12">
    <source>
        <dbReference type="ARBA" id="ARBA00093608"/>
    </source>
</evidence>
<feature type="transmembrane region" description="Helical" evidence="13">
    <location>
        <begin position="259"/>
        <end position="281"/>
    </location>
</feature>
<keyword evidence="5 13" id="KW-0328">Glycosyltransferase</keyword>
<evidence type="ECO:0000256" key="7">
    <source>
        <dbReference type="ARBA" id="ARBA00022692"/>
    </source>
</evidence>
<evidence type="ECO:0000256" key="8">
    <source>
        <dbReference type="ARBA" id="ARBA00022824"/>
    </source>
</evidence>
<feature type="transmembrane region" description="Helical" evidence="13">
    <location>
        <begin position="112"/>
        <end position="143"/>
    </location>
</feature>
<organism evidence="14">
    <name type="scientific">Timema douglasi</name>
    <name type="common">Walking stick</name>
    <dbReference type="NCBI Taxonomy" id="61478"/>
    <lineage>
        <taxon>Eukaryota</taxon>
        <taxon>Metazoa</taxon>
        <taxon>Ecdysozoa</taxon>
        <taxon>Arthropoda</taxon>
        <taxon>Hexapoda</taxon>
        <taxon>Insecta</taxon>
        <taxon>Pterygota</taxon>
        <taxon>Neoptera</taxon>
        <taxon>Polyneoptera</taxon>
        <taxon>Phasmatodea</taxon>
        <taxon>Timematodea</taxon>
        <taxon>Timematoidea</taxon>
        <taxon>Timematidae</taxon>
        <taxon>Timema</taxon>
    </lineage>
</organism>
<dbReference type="PANTHER" id="PTHR12886">
    <property type="entry name" value="PIG-M MANNOSYLTRANSFERASE"/>
    <property type="match status" value="1"/>
</dbReference>
<dbReference type="Pfam" id="PF05007">
    <property type="entry name" value="Mannosyl_trans"/>
    <property type="match status" value="1"/>
</dbReference>
<comment type="function">
    <text evidence="11 13">Catalytic subunit of the glycosylphosphatidylinositol-mannosyltransferase I complex which catalyzes the transfer of the first mannose, via an alpha-1,4 bond from a dolichol-phosphate-mannose (Dol-P-Man) to the glucosaminyl acyl phosphatidylinositol (GlcN-(acyl)PI) intermediate to generate alpha-D-Man-(1-&gt;4)-alpha-D-GlcN-(1-&gt;6)-(1-radyl,2-acyl-sn-glycero-3-phospho)-2-acyl-inositol and participates in the sixth step of the glycosylphosphatidylinositol-anchor biosynthesis.</text>
</comment>
<evidence type="ECO:0000256" key="2">
    <source>
        <dbReference type="ARBA" id="ARBA00004687"/>
    </source>
</evidence>
<feature type="transmembrane region" description="Helical" evidence="13">
    <location>
        <begin position="7"/>
        <end position="24"/>
    </location>
</feature>
<feature type="transmembrane region" description="Helical" evidence="13">
    <location>
        <begin position="330"/>
        <end position="351"/>
    </location>
</feature>
<feature type="transmembrane region" description="Helical" evidence="13">
    <location>
        <begin position="149"/>
        <end position="174"/>
    </location>
</feature>
<accession>A0A7R8VBS1</accession>
<dbReference type="PANTHER" id="PTHR12886:SF0">
    <property type="entry name" value="GPI MANNOSYLTRANSFERASE 1"/>
    <property type="match status" value="1"/>
</dbReference>
<sequence length="395" mass="44945">MVDIIRHCVYGVLVRLVVIIYGTFHDKMSAVQYTDVDYRVFTDAARHILEGNSPYDRHTYRYTPLLAYVLVPNILLHTVWGKVLFSLVDVLVALLTLSLVNDSTLSVKCALAWLYNPLAIVIATRGNADSISAALVLATLVLLQKNKVVLAGVVHALAIHVRLYPLAFSLPMYLSLQTSSKAKRKTSFLSSLIPNCDQICLVGSCVGFLAFVTGVFYWLYGYEFLYESLLYHLGRRDIRHNFSVYFYMLYLNSHTPDSILQKVVMFAPQALLLLALSFVYGSKRHLPFCVLTQAYVMVTYNPVMTSQYFIWFISLIPPSFPNINLSTSRWVALGALWGSAQLAWLLPAYWLEFRGRDTFIFVWLQGVAFFSANVAVLAQLIRAYKYHERENKKIE</sequence>
<protein>
    <recommendedName>
        <fullName evidence="12 13">GPI alpha-1,4-mannosyltransferase I, catalytic subunit</fullName>
        <ecNumber evidence="13">2.4.1.-</ecNumber>
    </recommendedName>
    <alternativeName>
        <fullName evidence="13">GPI mannosyltransferase I</fullName>
    </alternativeName>
</protein>
<feature type="transmembrane region" description="Helical" evidence="13">
    <location>
        <begin position="199"/>
        <end position="220"/>
    </location>
</feature>
<feature type="transmembrane region" description="Helical" evidence="13">
    <location>
        <begin position="358"/>
        <end position="381"/>
    </location>
</feature>
<comment type="pathway">
    <text evidence="2 13">Glycolipid biosynthesis; glycosylphosphatidylinositol-anchor biosynthesis.</text>
</comment>
<reference evidence="14" key="1">
    <citation type="submission" date="2020-11" db="EMBL/GenBank/DDBJ databases">
        <authorList>
            <person name="Tran Van P."/>
        </authorList>
    </citation>
    <scope>NUCLEOTIDE SEQUENCE</scope>
</reference>
<evidence type="ECO:0000313" key="14">
    <source>
        <dbReference type="EMBL" id="CAD7195472.1"/>
    </source>
</evidence>
<evidence type="ECO:0000256" key="9">
    <source>
        <dbReference type="ARBA" id="ARBA00022989"/>
    </source>
</evidence>
<evidence type="ECO:0000256" key="5">
    <source>
        <dbReference type="ARBA" id="ARBA00022676"/>
    </source>
</evidence>
<dbReference type="EMBL" id="OA564765">
    <property type="protein sequence ID" value="CAD7195472.1"/>
    <property type="molecule type" value="Genomic_DNA"/>
</dbReference>
<evidence type="ECO:0000256" key="1">
    <source>
        <dbReference type="ARBA" id="ARBA00004477"/>
    </source>
</evidence>
<keyword evidence="6 13" id="KW-0808">Transferase</keyword>
<evidence type="ECO:0000256" key="4">
    <source>
        <dbReference type="ARBA" id="ARBA00022502"/>
    </source>
</evidence>
<keyword evidence="9 13" id="KW-1133">Transmembrane helix</keyword>
<dbReference type="GO" id="GO:0004376">
    <property type="term" value="F:GPI mannosyltransferase activity"/>
    <property type="evidence" value="ECO:0007669"/>
    <property type="project" value="InterPro"/>
</dbReference>
<dbReference type="EC" id="2.4.1.-" evidence="13"/>
<feature type="transmembrane region" description="Helical" evidence="13">
    <location>
        <begin position="288"/>
        <end position="310"/>
    </location>
</feature>
<dbReference type="UniPathway" id="UPA00196"/>
<keyword evidence="7 13" id="KW-0812">Transmembrane</keyword>
<gene>
    <name evidence="14" type="ORF">TDIB3V08_LOCUS1856</name>
</gene>
<evidence type="ECO:0000256" key="10">
    <source>
        <dbReference type="ARBA" id="ARBA00023136"/>
    </source>
</evidence>
<evidence type="ECO:0000256" key="3">
    <source>
        <dbReference type="ARBA" id="ARBA00011071"/>
    </source>
</evidence>
<evidence type="ECO:0000256" key="13">
    <source>
        <dbReference type="RuleBase" id="RU365064"/>
    </source>
</evidence>
<dbReference type="InterPro" id="IPR007704">
    <property type="entry name" value="PIG-M"/>
</dbReference>
<keyword evidence="4 13" id="KW-0337">GPI-anchor biosynthesis</keyword>
<feature type="transmembrane region" description="Helical" evidence="13">
    <location>
        <begin position="79"/>
        <end position="100"/>
    </location>
</feature>
<dbReference type="GO" id="GO:0006506">
    <property type="term" value="P:GPI anchor biosynthetic process"/>
    <property type="evidence" value="ECO:0007669"/>
    <property type="project" value="UniProtKB-UniPathway"/>
</dbReference>
<dbReference type="GO" id="GO:1990529">
    <property type="term" value="C:glycosylphosphatidylinositol-mannosyltransferase I complex"/>
    <property type="evidence" value="ECO:0007669"/>
    <property type="project" value="TreeGrafter"/>
</dbReference>
<comment type="subcellular location">
    <subcellularLocation>
        <location evidence="1 13">Endoplasmic reticulum membrane</location>
        <topology evidence="1 13">Multi-pass membrane protein</topology>
    </subcellularLocation>
</comment>
<evidence type="ECO:0000256" key="11">
    <source>
        <dbReference type="ARBA" id="ARBA00093408"/>
    </source>
</evidence>
<keyword evidence="8 13" id="KW-0256">Endoplasmic reticulum</keyword>
<comment type="similarity">
    <text evidence="3 13">Belongs to the PIGM family.</text>
</comment>
<name>A0A7R8VBS1_TIMDO</name>